<organism evidence="2">
    <name type="scientific">hydrothermal vent metagenome</name>
    <dbReference type="NCBI Taxonomy" id="652676"/>
    <lineage>
        <taxon>unclassified sequences</taxon>
        <taxon>metagenomes</taxon>
        <taxon>ecological metagenomes</taxon>
    </lineage>
</organism>
<proteinExistence type="predicted"/>
<sequence length="98" mass="11280">MNTHMVIELKEEKGVQTVLSAIEAYKARLQTSIARTQRRLKQFEEKYGVATDDFLKNMTAEEMEGGDIEYVEWAGEAKILAGLQEELTELTDVRYQLH</sequence>
<evidence type="ECO:0000256" key="1">
    <source>
        <dbReference type="SAM" id="Coils"/>
    </source>
</evidence>
<keyword evidence="1" id="KW-0175">Coiled coil</keyword>
<evidence type="ECO:0000313" key="2">
    <source>
        <dbReference type="EMBL" id="VAW31590.1"/>
    </source>
</evidence>
<accession>A0A3B0UR41</accession>
<protein>
    <submittedName>
        <fullName evidence="2">Uncharacterized protein</fullName>
    </submittedName>
</protein>
<dbReference type="AlphaFoldDB" id="A0A3B0UR41"/>
<feature type="coiled-coil region" evidence="1">
    <location>
        <begin position="26"/>
        <end position="53"/>
    </location>
</feature>
<dbReference type="EMBL" id="UOEU01000255">
    <property type="protein sequence ID" value="VAW31590.1"/>
    <property type="molecule type" value="Genomic_DNA"/>
</dbReference>
<reference evidence="2" key="1">
    <citation type="submission" date="2018-06" db="EMBL/GenBank/DDBJ databases">
        <authorList>
            <person name="Zhirakovskaya E."/>
        </authorList>
    </citation>
    <scope>NUCLEOTIDE SEQUENCE</scope>
</reference>
<gene>
    <name evidence="2" type="ORF">MNBD_CHLOROFLEXI01-2738</name>
</gene>
<name>A0A3B0UR41_9ZZZZ</name>